<dbReference type="EMBL" id="JRFA01000025">
    <property type="protein sequence ID" value="KGN72927.1"/>
    <property type="molecule type" value="Genomic_DNA"/>
</dbReference>
<dbReference type="eggNOG" id="COG0079">
    <property type="taxonomic scope" value="Bacteria"/>
</dbReference>
<keyword evidence="2" id="KW-0663">Pyridoxal phosphate</keyword>
<feature type="domain" description="Aminotransferase class I/classII large" evidence="4">
    <location>
        <begin position="17"/>
        <end position="332"/>
    </location>
</feature>
<comment type="cofactor">
    <cofactor evidence="1 3">
        <name>pyridoxal 5'-phosphate</name>
        <dbReference type="ChEBI" id="CHEBI:597326"/>
    </cofactor>
</comment>
<dbReference type="Proteomes" id="UP000030103">
    <property type="component" value="Unassembled WGS sequence"/>
</dbReference>
<dbReference type="PANTHER" id="PTHR42885">
    <property type="entry name" value="HISTIDINOL-PHOSPHATE AMINOTRANSFERASE-RELATED"/>
    <property type="match status" value="1"/>
</dbReference>
<accession>A0A0A2E5N9</accession>
<evidence type="ECO:0000313" key="7">
    <source>
        <dbReference type="Proteomes" id="UP000030103"/>
    </source>
</evidence>
<dbReference type="EMBL" id="UGTF01000002">
    <property type="protein sequence ID" value="SUB89384.1"/>
    <property type="molecule type" value="Genomic_DNA"/>
</dbReference>
<keyword evidence="6" id="KW-0456">Lyase</keyword>
<evidence type="ECO:0000256" key="2">
    <source>
        <dbReference type="ARBA" id="ARBA00022898"/>
    </source>
</evidence>
<dbReference type="PANTHER" id="PTHR42885:SF1">
    <property type="entry name" value="THREONINE-PHOSPHATE DECARBOXYLASE"/>
    <property type="match status" value="1"/>
</dbReference>
<keyword evidence="3" id="KW-0032">Aminotransferase</keyword>
<name>A0A0A2E5N9_9PORP</name>
<sequence>MIKGHGDDLYLYKGLRNWINFSSNVCGGTDRAGLEAHLQSRLSALISAYPEPEPYSLEAELAAFYGVDCTNISVTSGATEGIYLIAQLFHHGRSAVLQPTFSEYADAAKVHNHTVTNFFSLEELPQKADIIWLCNPNNPTGRVWDTDMLQSLIRQNPDKVFVIDQSYEYFTLKELFTVKEATEWPNVILLHSMTKRYAIPGIRLGYITADRCITDRLKQIRMPWSVNALAIEAGLYLLSKKLPGTLNISSLLKESQVLRENIGRISGFQVEPTDTHYFLAHCNRMSASELKQHLISEHGILIRDASNFMGLNSGHFRIAAQTPKQNDKLLYALKSL</sequence>
<proteinExistence type="inferred from homology"/>
<evidence type="ECO:0000259" key="4">
    <source>
        <dbReference type="Pfam" id="PF00155"/>
    </source>
</evidence>
<dbReference type="PROSITE" id="PS00105">
    <property type="entry name" value="AA_TRANSFER_CLASS_1"/>
    <property type="match status" value="1"/>
</dbReference>
<dbReference type="SUPFAM" id="SSF53383">
    <property type="entry name" value="PLP-dependent transferases"/>
    <property type="match status" value="1"/>
</dbReference>
<dbReference type="STRING" id="28115.HQ47_08670"/>
<dbReference type="EC" id="2.6.1.-" evidence="3"/>
<dbReference type="InterPro" id="IPR015421">
    <property type="entry name" value="PyrdxlP-dep_Trfase_major"/>
</dbReference>
<dbReference type="GO" id="GO:0016829">
    <property type="term" value="F:lyase activity"/>
    <property type="evidence" value="ECO:0007669"/>
    <property type="project" value="UniProtKB-KW"/>
</dbReference>
<dbReference type="RefSeq" id="WP_025003894.1">
    <property type="nucleotide sequence ID" value="NZ_JRFA01000025.1"/>
</dbReference>
<dbReference type="AlphaFoldDB" id="A0A0A2E5N9"/>
<organism evidence="5 7">
    <name type="scientific">Porphyromonas macacae</name>
    <dbReference type="NCBI Taxonomy" id="28115"/>
    <lineage>
        <taxon>Bacteria</taxon>
        <taxon>Pseudomonadati</taxon>
        <taxon>Bacteroidota</taxon>
        <taxon>Bacteroidia</taxon>
        <taxon>Bacteroidales</taxon>
        <taxon>Porphyromonadaceae</taxon>
        <taxon>Porphyromonas</taxon>
    </lineage>
</organism>
<comment type="similarity">
    <text evidence="3">Belongs to the class-I pyridoxal-phosphate-dependent aminotransferase family.</text>
</comment>
<gene>
    <name evidence="6" type="primary">cobD</name>
    <name evidence="5" type="ORF">HQ47_08670</name>
    <name evidence="6" type="ORF">NCTC11632_01487</name>
</gene>
<evidence type="ECO:0000256" key="3">
    <source>
        <dbReference type="RuleBase" id="RU000481"/>
    </source>
</evidence>
<reference evidence="6 8" key="2">
    <citation type="submission" date="2018-06" db="EMBL/GenBank/DDBJ databases">
        <authorList>
            <consortium name="Pathogen Informatics"/>
            <person name="Doyle S."/>
        </authorList>
    </citation>
    <scope>NUCLEOTIDE SEQUENCE [LARGE SCALE GENOMIC DNA]</scope>
    <source>
        <strain evidence="6 8">NCTC11632</strain>
    </source>
</reference>
<dbReference type="OrthoDB" id="9813612at2"/>
<reference evidence="5 7" key="1">
    <citation type="submission" date="2014-09" db="EMBL/GenBank/DDBJ databases">
        <title>Draft Genome Sequence of Porphyromonas macacae COT-192_OH2859.</title>
        <authorList>
            <person name="Wallis C."/>
            <person name="Deusch O."/>
            <person name="O'Flynn C."/>
            <person name="Davis I."/>
            <person name="Horsfall A."/>
            <person name="Kirkwood N."/>
            <person name="Harris S."/>
            <person name="Eisen J.A."/>
            <person name="Coil D.A."/>
            <person name="Darling A.E."/>
            <person name="Jospin G."/>
            <person name="Alexiev A."/>
        </authorList>
    </citation>
    <scope>NUCLEOTIDE SEQUENCE [LARGE SCALE GENOMIC DNA]</scope>
    <source>
        <strain evidence="7">COT-192 OH2859</strain>
        <strain evidence="5">COT-192_OH2859</strain>
    </source>
</reference>
<dbReference type="Proteomes" id="UP000254156">
    <property type="component" value="Unassembled WGS sequence"/>
</dbReference>
<evidence type="ECO:0000256" key="1">
    <source>
        <dbReference type="ARBA" id="ARBA00001933"/>
    </source>
</evidence>
<dbReference type="GO" id="GO:0008483">
    <property type="term" value="F:transaminase activity"/>
    <property type="evidence" value="ECO:0007669"/>
    <property type="project" value="UniProtKB-KW"/>
</dbReference>
<evidence type="ECO:0000313" key="5">
    <source>
        <dbReference type="EMBL" id="KGN72927.1"/>
    </source>
</evidence>
<dbReference type="InterPro" id="IPR004838">
    <property type="entry name" value="NHTrfase_class1_PyrdxlP-BS"/>
</dbReference>
<dbReference type="InterPro" id="IPR015424">
    <property type="entry name" value="PyrdxlP-dep_Trfase"/>
</dbReference>
<dbReference type="CDD" id="cd00609">
    <property type="entry name" value="AAT_like"/>
    <property type="match status" value="1"/>
</dbReference>
<dbReference type="Gene3D" id="3.90.1150.10">
    <property type="entry name" value="Aspartate Aminotransferase, domain 1"/>
    <property type="match status" value="1"/>
</dbReference>
<evidence type="ECO:0000313" key="6">
    <source>
        <dbReference type="EMBL" id="SUB89384.1"/>
    </source>
</evidence>
<dbReference type="InterPro" id="IPR004839">
    <property type="entry name" value="Aminotransferase_I/II_large"/>
</dbReference>
<dbReference type="GO" id="GO:0030170">
    <property type="term" value="F:pyridoxal phosphate binding"/>
    <property type="evidence" value="ECO:0007669"/>
    <property type="project" value="InterPro"/>
</dbReference>
<dbReference type="InterPro" id="IPR015422">
    <property type="entry name" value="PyrdxlP-dep_Trfase_small"/>
</dbReference>
<protein>
    <recommendedName>
        <fullName evidence="3">Aminotransferase</fullName>
        <ecNumber evidence="3">2.6.1.-</ecNumber>
    </recommendedName>
</protein>
<keyword evidence="3" id="KW-0808">Transferase</keyword>
<dbReference type="Pfam" id="PF00155">
    <property type="entry name" value="Aminotran_1_2"/>
    <property type="match status" value="1"/>
</dbReference>
<keyword evidence="7" id="KW-1185">Reference proteome</keyword>
<evidence type="ECO:0000313" key="8">
    <source>
        <dbReference type="Proteomes" id="UP000254156"/>
    </source>
</evidence>
<dbReference type="Gene3D" id="3.40.640.10">
    <property type="entry name" value="Type I PLP-dependent aspartate aminotransferase-like (Major domain)"/>
    <property type="match status" value="1"/>
</dbReference>